<name>A0A7C4XDI3_UNCW3</name>
<feature type="active site" description="Charge relay system" evidence="5">
    <location>
        <position position="259"/>
    </location>
</feature>
<dbReference type="SUPFAM" id="SSF52743">
    <property type="entry name" value="Subtilisin-like"/>
    <property type="match status" value="1"/>
</dbReference>
<dbReference type="PANTHER" id="PTHR43399:SF4">
    <property type="entry name" value="CELL WALL-ASSOCIATED PROTEASE"/>
    <property type="match status" value="1"/>
</dbReference>
<dbReference type="PROSITE" id="PS00138">
    <property type="entry name" value="SUBTILASE_SER"/>
    <property type="match status" value="1"/>
</dbReference>
<dbReference type="InterPro" id="IPR015500">
    <property type="entry name" value="Peptidase_S8_subtilisin-rel"/>
</dbReference>
<dbReference type="GO" id="GO:0004252">
    <property type="term" value="F:serine-type endopeptidase activity"/>
    <property type="evidence" value="ECO:0007669"/>
    <property type="project" value="UniProtKB-UniRule"/>
</dbReference>
<dbReference type="InterPro" id="IPR051048">
    <property type="entry name" value="Peptidase_S8/S53_subtilisin"/>
</dbReference>
<keyword evidence="2 5" id="KW-0645">Protease</keyword>
<evidence type="ECO:0000256" key="1">
    <source>
        <dbReference type="ARBA" id="ARBA00011073"/>
    </source>
</evidence>
<evidence type="ECO:0000259" key="7">
    <source>
        <dbReference type="Pfam" id="PF13860"/>
    </source>
</evidence>
<dbReference type="InterPro" id="IPR023828">
    <property type="entry name" value="Peptidase_S8_Ser-AS"/>
</dbReference>
<protein>
    <submittedName>
        <fullName evidence="8">T9SS type A sorting domain-containing protein</fullName>
    </submittedName>
</protein>
<comment type="similarity">
    <text evidence="1 5">Belongs to the peptidase S8 family.</text>
</comment>
<dbReference type="PANTHER" id="PTHR43399">
    <property type="entry name" value="SUBTILISIN-RELATED"/>
    <property type="match status" value="1"/>
</dbReference>
<accession>A0A7C4XDI3</accession>
<evidence type="ECO:0000313" key="8">
    <source>
        <dbReference type="EMBL" id="HGV96775.1"/>
    </source>
</evidence>
<dbReference type="Gene3D" id="3.40.50.200">
    <property type="entry name" value="Peptidase S8/S53 domain"/>
    <property type="match status" value="1"/>
</dbReference>
<feature type="domain" description="FlgD/Vpr Ig-like" evidence="7">
    <location>
        <begin position="1143"/>
        <end position="1193"/>
    </location>
</feature>
<dbReference type="InterPro" id="IPR026444">
    <property type="entry name" value="Secre_tail"/>
</dbReference>
<dbReference type="InterPro" id="IPR036852">
    <property type="entry name" value="Peptidase_S8/S53_dom_sf"/>
</dbReference>
<evidence type="ECO:0000259" key="6">
    <source>
        <dbReference type="Pfam" id="PF00082"/>
    </source>
</evidence>
<organism evidence="8">
    <name type="scientific">candidate division WOR-3 bacterium</name>
    <dbReference type="NCBI Taxonomy" id="2052148"/>
    <lineage>
        <taxon>Bacteria</taxon>
        <taxon>Bacteria division WOR-3</taxon>
    </lineage>
</organism>
<dbReference type="Gene3D" id="2.60.40.4070">
    <property type="match status" value="1"/>
</dbReference>
<dbReference type="InterPro" id="IPR025965">
    <property type="entry name" value="FlgD/Vpr_Ig-like"/>
</dbReference>
<evidence type="ECO:0000256" key="5">
    <source>
        <dbReference type="PROSITE-ProRule" id="PRU01240"/>
    </source>
</evidence>
<reference evidence="8" key="1">
    <citation type="journal article" date="2020" name="mSystems">
        <title>Genome- and Community-Level Interaction Insights into Carbon Utilization and Element Cycling Functions of Hydrothermarchaeota in Hydrothermal Sediment.</title>
        <authorList>
            <person name="Zhou Z."/>
            <person name="Liu Y."/>
            <person name="Xu W."/>
            <person name="Pan J."/>
            <person name="Luo Z.H."/>
            <person name="Li M."/>
        </authorList>
    </citation>
    <scope>NUCLEOTIDE SEQUENCE [LARGE SCALE GENOMIC DNA]</scope>
    <source>
        <strain evidence="8">SpSt-774</strain>
    </source>
</reference>
<keyword evidence="4 5" id="KW-0720">Serine protease</keyword>
<comment type="caution">
    <text evidence="8">The sequence shown here is derived from an EMBL/GenBank/DDBJ whole genome shotgun (WGS) entry which is preliminary data.</text>
</comment>
<dbReference type="PRINTS" id="PR00723">
    <property type="entry name" value="SUBTILISIN"/>
</dbReference>
<dbReference type="NCBIfam" id="TIGR04183">
    <property type="entry name" value="Por_Secre_tail"/>
    <property type="match status" value="1"/>
</dbReference>
<evidence type="ECO:0000256" key="2">
    <source>
        <dbReference type="ARBA" id="ARBA00022670"/>
    </source>
</evidence>
<feature type="active site" description="Charge relay system" evidence="5">
    <location>
        <position position="492"/>
    </location>
</feature>
<dbReference type="InterPro" id="IPR000209">
    <property type="entry name" value="Peptidase_S8/S53_dom"/>
</dbReference>
<feature type="active site" description="Charge relay system" evidence="5">
    <location>
        <position position="314"/>
    </location>
</feature>
<dbReference type="PROSITE" id="PS51892">
    <property type="entry name" value="SUBTILASE"/>
    <property type="match status" value="1"/>
</dbReference>
<evidence type="ECO:0000256" key="3">
    <source>
        <dbReference type="ARBA" id="ARBA00022801"/>
    </source>
</evidence>
<dbReference type="EMBL" id="DTGZ01000011">
    <property type="protein sequence ID" value="HGV96775.1"/>
    <property type="molecule type" value="Genomic_DNA"/>
</dbReference>
<keyword evidence="3 5" id="KW-0378">Hydrolase</keyword>
<dbReference type="CDD" id="cd04842">
    <property type="entry name" value="Peptidases_S8_Kp43_protease"/>
    <property type="match status" value="1"/>
</dbReference>
<dbReference type="GO" id="GO:0006508">
    <property type="term" value="P:proteolysis"/>
    <property type="evidence" value="ECO:0007669"/>
    <property type="project" value="UniProtKB-KW"/>
</dbReference>
<dbReference type="InterPro" id="IPR034058">
    <property type="entry name" value="TagA/B/C/D_pept_dom"/>
</dbReference>
<feature type="domain" description="Peptidase S8/S53" evidence="6">
    <location>
        <begin position="250"/>
        <end position="557"/>
    </location>
</feature>
<dbReference type="AlphaFoldDB" id="A0A7C4XDI3"/>
<dbReference type="Gene3D" id="2.60.120.380">
    <property type="match status" value="1"/>
</dbReference>
<sequence>MKMVKKGGKMKKCFILLSVAVMILWGAEELQWIIDGGTIHQFSPAPYGDRDWVYFSNGIKFNIREGEPALPKELIVAESDYYIVHCQGPVYPEYVRVLEKTGAKVYSYLPNYAFIVKMDEATKNEVSQLKFIDWIGIYQPAYKISGQKEFRNLNTYRKIRILLYPDASLEPVLKYLRENGGNITDIAETKWDKLINVEIDLSLVPEIAKIEEVNWIEPWHKMQTYNDNVQWILQTASSGNRRVWNMGIRGNGQLMSTCDTGIRTSHYAFRSTASTWITTWGDYPNDRKIVAYKPANNYGAGYADFGDEPVNYYHGTHTAGTITGDDTLNGTSTRDGMAIKGRIYFLDGGGSQGAVYLFPNLNDLYILPYNGNSAGSVKIMSNSWGSSTGGAYDAECAQSDQFMWDHKDFLLFFSNGNDGPGSNTVGSPAAAKNVVSVGGCQNGANFQSIYYYSSRGPTDDGRFKPTILAPAQTVYSAYGAGDNQYVGYEGTSMASPGAAGAGVLVRQYFKEGWYPSGSPNPGDSINPSAALVKAMLICSADPSMSGYTVPDNNIGWGRIDLDSVLYFAGDTKKLAVVDDQTGLSTGQYVEYIYNVQSGSVPFRVVLVWTDYPATAGAGKKLINDLHLLVTDPNGNQYKGNVYSGGQSTTGGSYDTLNVEECVRRNAPTPGNWTVRVSGNNCPYGPQPFAVVVTGDLGTLAQPNVVYQSNSIDDATGNNNGRVDPGETVNIIVVLRNDGSVDATNGQGTLRTTSPYITLLDSTANYGTITANGGTASGLFQFSASSSTPQGTIVPMTVYFVSNNGNYTTNCNFQIVVGLPRYDYVNHNKGNCVLTVTKQGAIGFLEVNGAGSGFIYPKTGTNQLFHASLGLANAPNYVVDRHFPNAGSSPNNTDWRCTTVPDGRCWIDTLTPAISDQESWAMYADSGHSSPKGIIVTQHGYAWSDPGYDDFVIMLFDIKNAGTGTVSNLYTGIIADFDMGAVYNNRAAGDTIRRLGYMWIPSSPNLYVGVKLLYPYTWANVSGLDNTNYCYQGQTTIWHDTTFYKFLNGTLHFYSTPIDTDYSVVVSTGPYSLGPDETKYVAFAFVGGTSQSNLFENADSAQSIFDQIWYGIEESDASGAVGGDIFAAPHPNPFVTRTYLSFTLNKSSRVKLRVYDITGQLVKTILDSECPRGTHNFFWDGTDNKGNLLPSGVYFYLLQTQNFRKTGKLIMFH</sequence>
<dbReference type="Pfam" id="PF13860">
    <property type="entry name" value="FlgD_ig"/>
    <property type="match status" value="1"/>
</dbReference>
<gene>
    <name evidence="8" type="ORF">ENV60_00555</name>
</gene>
<proteinExistence type="inferred from homology"/>
<dbReference type="Pfam" id="PF00082">
    <property type="entry name" value="Peptidase_S8"/>
    <property type="match status" value="1"/>
</dbReference>
<evidence type="ECO:0000256" key="4">
    <source>
        <dbReference type="ARBA" id="ARBA00022825"/>
    </source>
</evidence>